<protein>
    <submittedName>
        <fullName evidence="2">Uncharacterized protein</fullName>
    </submittedName>
</protein>
<feature type="region of interest" description="Disordered" evidence="1">
    <location>
        <begin position="1"/>
        <end position="212"/>
    </location>
</feature>
<feature type="region of interest" description="Disordered" evidence="1">
    <location>
        <begin position="277"/>
        <end position="319"/>
    </location>
</feature>
<evidence type="ECO:0000256" key="1">
    <source>
        <dbReference type="SAM" id="MobiDB-lite"/>
    </source>
</evidence>
<organism evidence="2 3">
    <name type="scientific">Gonium pectorale</name>
    <name type="common">Green alga</name>
    <dbReference type="NCBI Taxonomy" id="33097"/>
    <lineage>
        <taxon>Eukaryota</taxon>
        <taxon>Viridiplantae</taxon>
        <taxon>Chlorophyta</taxon>
        <taxon>core chlorophytes</taxon>
        <taxon>Chlorophyceae</taxon>
        <taxon>CS clade</taxon>
        <taxon>Chlamydomonadales</taxon>
        <taxon>Volvocaceae</taxon>
        <taxon>Gonium</taxon>
    </lineage>
</organism>
<evidence type="ECO:0000313" key="3">
    <source>
        <dbReference type="Proteomes" id="UP000075714"/>
    </source>
</evidence>
<feature type="compositionally biased region" description="Polar residues" evidence="1">
    <location>
        <begin position="12"/>
        <end position="29"/>
    </location>
</feature>
<dbReference type="STRING" id="33097.A0A150GBH2"/>
<accession>A0A150GBH2</accession>
<reference evidence="3" key="1">
    <citation type="journal article" date="2016" name="Nat. Commun.">
        <title>The Gonium pectorale genome demonstrates co-option of cell cycle regulation during the evolution of multicellularity.</title>
        <authorList>
            <person name="Hanschen E.R."/>
            <person name="Marriage T.N."/>
            <person name="Ferris P.J."/>
            <person name="Hamaji T."/>
            <person name="Toyoda A."/>
            <person name="Fujiyama A."/>
            <person name="Neme R."/>
            <person name="Noguchi H."/>
            <person name="Minakuchi Y."/>
            <person name="Suzuki M."/>
            <person name="Kawai-Toyooka H."/>
            <person name="Smith D.R."/>
            <person name="Sparks H."/>
            <person name="Anderson J."/>
            <person name="Bakaric R."/>
            <person name="Luria V."/>
            <person name="Karger A."/>
            <person name="Kirschner M.W."/>
            <person name="Durand P.M."/>
            <person name="Michod R.E."/>
            <person name="Nozaki H."/>
            <person name="Olson B.J."/>
        </authorList>
    </citation>
    <scope>NUCLEOTIDE SEQUENCE [LARGE SCALE GENOMIC DNA]</scope>
    <source>
        <strain evidence="3">NIES-2863</strain>
    </source>
</reference>
<feature type="compositionally biased region" description="Low complexity" evidence="1">
    <location>
        <begin position="167"/>
        <end position="179"/>
    </location>
</feature>
<feature type="region of interest" description="Disordered" evidence="1">
    <location>
        <begin position="442"/>
        <end position="464"/>
    </location>
</feature>
<feature type="compositionally biased region" description="Low complexity" evidence="1">
    <location>
        <begin position="294"/>
        <end position="310"/>
    </location>
</feature>
<feature type="compositionally biased region" description="Gly residues" evidence="1">
    <location>
        <begin position="107"/>
        <end position="130"/>
    </location>
</feature>
<proteinExistence type="predicted"/>
<dbReference type="PANTHER" id="PTHR34112:SF13">
    <property type="entry name" value="OS04G0448200 PROTEIN"/>
    <property type="match status" value="1"/>
</dbReference>
<evidence type="ECO:0000313" key="2">
    <source>
        <dbReference type="EMBL" id="KXZ46710.1"/>
    </source>
</evidence>
<dbReference type="Proteomes" id="UP000075714">
    <property type="component" value="Unassembled WGS sequence"/>
</dbReference>
<dbReference type="OrthoDB" id="542902at2759"/>
<feature type="compositionally biased region" description="Low complexity" evidence="1">
    <location>
        <begin position="199"/>
        <end position="212"/>
    </location>
</feature>
<dbReference type="AlphaFoldDB" id="A0A150GBH2"/>
<dbReference type="EMBL" id="LSYV01000042">
    <property type="protein sequence ID" value="KXZ46710.1"/>
    <property type="molecule type" value="Genomic_DNA"/>
</dbReference>
<dbReference type="PANTHER" id="PTHR34112">
    <property type="entry name" value="C-JUN-AMINO-TERMINAL KINASE-INTERACTING PROTEIN"/>
    <property type="match status" value="1"/>
</dbReference>
<comment type="caution">
    <text evidence="2">The sequence shown here is derived from an EMBL/GenBank/DDBJ whole genome shotgun (WGS) entry which is preliminary data.</text>
</comment>
<gene>
    <name evidence="2" type="ORF">GPECTOR_41g674</name>
</gene>
<sequence>MEDGPKLLPQWLRNSSSNLHHRGNGTSPSAAAKPSADFGRGPDRVGSAQESRPSWKSRESGFPAAGARPSYAPGALRPGGRDSRDQVSLKPGGGYGVGRPYGRPGDLDGGGGSPAVGSSGGGGGGGGGGARLDRAQDSWPPARPLSGLGRAIGDEDRRSPLRGQPDSGGQAATAAQTKASFDKDFPSLRPGAVGGSSGSPGPTTPAASGSALLATSLSSPLLEPLTTDTGGSSLAAPYRQTFLSARTTSNWTSKLAEAPAVVPAEAAVVTVAEAPPPSAPAIAEDAPLQPPAATPASQSPSLSPVKAAPAAPAPAVPPRPAGVWGAAAAAVVGSAAAPASPFTPAGDVSAVHGDNGAVVATIAAPGAGADVGAVDNCGKAPTGQSELPLRRSSGHPALLVTAEEEAFLRSLGWTGFEEEEGGEEEAGLTEEEIAAFRAMQEQQQRHQQLQQAAATGAGKASPPAARWGDGAPVAAGGALGVRVAAAAAPKPVPCGGAAACRRGKPLIVAASYGSEQISSSSDSECD</sequence>
<keyword evidence="3" id="KW-1185">Reference proteome</keyword>
<name>A0A150GBH2_GONPE</name>